<dbReference type="AlphaFoldDB" id="A0ABD2I9N2"/>
<gene>
    <name evidence="2" type="ORF">niasHT_032010</name>
</gene>
<evidence type="ECO:0000313" key="3">
    <source>
        <dbReference type="Proteomes" id="UP001620626"/>
    </source>
</evidence>
<protein>
    <submittedName>
        <fullName evidence="2">Uncharacterized protein</fullName>
    </submittedName>
</protein>
<dbReference type="Proteomes" id="UP001620626">
    <property type="component" value="Unassembled WGS sequence"/>
</dbReference>
<proteinExistence type="predicted"/>
<organism evidence="2 3">
    <name type="scientific">Heterodera trifolii</name>
    <dbReference type="NCBI Taxonomy" id="157864"/>
    <lineage>
        <taxon>Eukaryota</taxon>
        <taxon>Metazoa</taxon>
        <taxon>Ecdysozoa</taxon>
        <taxon>Nematoda</taxon>
        <taxon>Chromadorea</taxon>
        <taxon>Rhabditida</taxon>
        <taxon>Tylenchina</taxon>
        <taxon>Tylenchomorpha</taxon>
        <taxon>Tylenchoidea</taxon>
        <taxon>Heteroderidae</taxon>
        <taxon>Heteroderinae</taxon>
        <taxon>Heterodera</taxon>
    </lineage>
</organism>
<evidence type="ECO:0000313" key="2">
    <source>
        <dbReference type="EMBL" id="KAL3075807.1"/>
    </source>
</evidence>
<sequence length="123" mass="14171">MFKPLTAFTFLLVFSIVCCSQWKRPPVCCDPCSIKYWDCKTKCETDDPENMACEPNCTFALDKFCCDPCSIKYWDCKTKCETDDPENMACEPNCTFALDKCAKAHCNKKLCPRPRGKYWEIDG</sequence>
<comment type="caution">
    <text evidence="2">The sequence shown here is derived from an EMBL/GenBank/DDBJ whole genome shotgun (WGS) entry which is preliminary data.</text>
</comment>
<keyword evidence="1" id="KW-0732">Signal</keyword>
<keyword evidence="3" id="KW-1185">Reference proteome</keyword>
<reference evidence="2 3" key="1">
    <citation type="submission" date="2024-10" db="EMBL/GenBank/DDBJ databases">
        <authorList>
            <person name="Kim D."/>
        </authorList>
    </citation>
    <scope>NUCLEOTIDE SEQUENCE [LARGE SCALE GENOMIC DNA]</scope>
    <source>
        <strain evidence="2">BH-2024</strain>
    </source>
</reference>
<feature type="chain" id="PRO_5044795118" evidence="1">
    <location>
        <begin position="20"/>
        <end position="123"/>
    </location>
</feature>
<accession>A0ABD2I9N2</accession>
<evidence type="ECO:0000256" key="1">
    <source>
        <dbReference type="SAM" id="SignalP"/>
    </source>
</evidence>
<dbReference type="EMBL" id="JBICBT010001268">
    <property type="protein sequence ID" value="KAL3075807.1"/>
    <property type="molecule type" value="Genomic_DNA"/>
</dbReference>
<feature type="signal peptide" evidence="1">
    <location>
        <begin position="1"/>
        <end position="19"/>
    </location>
</feature>
<name>A0ABD2I9N2_9BILA</name>